<dbReference type="InterPro" id="IPR036206">
    <property type="entry name" value="ThiamineP_synth_sf"/>
</dbReference>
<name>A0ABQ4EID3_9ACTN</name>
<dbReference type="InterPro" id="IPR005137">
    <property type="entry name" value="BtpA"/>
</dbReference>
<gene>
    <name evidence="1" type="ORF">Pma05_10710</name>
</gene>
<dbReference type="PANTHER" id="PTHR21381">
    <property type="entry name" value="ZGC:162297"/>
    <property type="match status" value="1"/>
</dbReference>
<dbReference type="PANTHER" id="PTHR21381:SF3">
    <property type="entry name" value="SGC REGION PROTEIN SGCQ-RELATED"/>
    <property type="match status" value="1"/>
</dbReference>
<evidence type="ECO:0000313" key="2">
    <source>
        <dbReference type="Proteomes" id="UP000621500"/>
    </source>
</evidence>
<protein>
    <submittedName>
        <fullName evidence="1">Phosphorybosylanthranilate isomerase</fullName>
    </submittedName>
</protein>
<comment type="caution">
    <text evidence="1">The sequence shown here is derived from an EMBL/GenBank/DDBJ whole genome shotgun (WGS) entry which is preliminary data.</text>
</comment>
<organism evidence="1 2">
    <name type="scientific">Plantactinospora mayteni</name>
    <dbReference type="NCBI Taxonomy" id="566021"/>
    <lineage>
        <taxon>Bacteria</taxon>
        <taxon>Bacillati</taxon>
        <taxon>Actinomycetota</taxon>
        <taxon>Actinomycetes</taxon>
        <taxon>Micromonosporales</taxon>
        <taxon>Micromonosporaceae</taxon>
        <taxon>Plantactinospora</taxon>
    </lineage>
</organism>
<evidence type="ECO:0000313" key="1">
    <source>
        <dbReference type="EMBL" id="GIG94498.1"/>
    </source>
</evidence>
<dbReference type="Proteomes" id="UP000621500">
    <property type="component" value="Unassembled WGS sequence"/>
</dbReference>
<dbReference type="SUPFAM" id="SSF51391">
    <property type="entry name" value="Thiamin phosphate synthase"/>
    <property type="match status" value="1"/>
</dbReference>
<accession>A0ABQ4EID3</accession>
<keyword evidence="2" id="KW-1185">Reference proteome</keyword>
<dbReference type="GO" id="GO:0016853">
    <property type="term" value="F:isomerase activity"/>
    <property type="evidence" value="ECO:0007669"/>
    <property type="project" value="UniProtKB-KW"/>
</dbReference>
<dbReference type="EMBL" id="BONX01000004">
    <property type="protein sequence ID" value="GIG94498.1"/>
    <property type="molecule type" value="Genomic_DNA"/>
</dbReference>
<proteinExistence type="predicted"/>
<dbReference type="RefSeq" id="WP_203856122.1">
    <property type="nucleotide sequence ID" value="NZ_BAAAZQ010000002.1"/>
</dbReference>
<dbReference type="PIRSF" id="PIRSF005956">
    <property type="entry name" value="BtpA"/>
    <property type="match status" value="1"/>
</dbReference>
<dbReference type="Pfam" id="PF03437">
    <property type="entry name" value="BtpA"/>
    <property type="match status" value="1"/>
</dbReference>
<reference evidence="1 2" key="1">
    <citation type="submission" date="2021-01" db="EMBL/GenBank/DDBJ databases">
        <title>Whole genome shotgun sequence of Plantactinospora mayteni NBRC 109088.</title>
        <authorList>
            <person name="Komaki H."/>
            <person name="Tamura T."/>
        </authorList>
    </citation>
    <scope>NUCLEOTIDE SEQUENCE [LARGE SCALE GENOMIC DNA]</scope>
    <source>
        <strain evidence="1 2">NBRC 109088</strain>
    </source>
</reference>
<sequence>MQRLGRTRTCYGVVHLAPLPGTPFYRAGSFRSALARAVESAQALDRGGAHGCLLQTADRVYGVEDECDPARLTAVALITEAVRVATRPAFEVGVQIMRNASRASLAVAEVCGGSFVRVGAIVGETLSWQGRVTPDPATVMAYRRAIDAWDVKVIADVASMHFSWPGGDRQPGEIARTAMNVGADAVCLGDPDETRTLELIAQVRRAAPAAPVYLAGHTDHDNAARLVGAADGVFVAGCVTDGGFDGDVSEEKVRSYMDILESLPEREPA</sequence>
<keyword evidence="1" id="KW-0413">Isomerase</keyword>